<dbReference type="InterPro" id="IPR009009">
    <property type="entry name" value="RlpA-like_DPBB"/>
</dbReference>
<dbReference type="GO" id="GO:0005576">
    <property type="term" value="C:extracellular region"/>
    <property type="evidence" value="ECO:0007669"/>
    <property type="project" value="InterPro"/>
</dbReference>
<evidence type="ECO:0000259" key="3">
    <source>
        <dbReference type="PROSITE" id="PS50842"/>
    </source>
</evidence>
<sequence>MGFFYFCFSLFLSISISISISSINACDRCVHQSRVSFFPKAFSLSSGACGYGSLATALYGDHLAAAVPKIYKSGSGCGDCFQVRCKDSSLCTENGTRVIVTDLAQSNQTDFVLSHRAFIGMAKKGMRPYLLKLAVVDDGSSNWSPMNRIYGAVWDTNRYLAGALQLRLLVISGYDGKWIWANTVLPADWEIKGVYNSPIQIDDIAQEGCSQCDQQIWN</sequence>
<keyword evidence="6" id="KW-1185">Reference proteome</keyword>
<gene>
    <name evidence="5" type="ORF">Ccrd_017674</name>
</gene>
<name>A0A124SFQ9_CYNCS</name>
<evidence type="ECO:0000313" key="5">
    <source>
        <dbReference type="EMBL" id="KVI04021.1"/>
    </source>
</evidence>
<proteinExistence type="inferred from homology"/>
<accession>A0A124SFQ9</accession>
<evidence type="ECO:0000256" key="2">
    <source>
        <dbReference type="SAM" id="SignalP"/>
    </source>
</evidence>
<feature type="domain" description="Expansin-like CBD" evidence="4">
    <location>
        <begin position="130"/>
        <end position="197"/>
    </location>
</feature>
<dbReference type="EMBL" id="LEKV01002316">
    <property type="protein sequence ID" value="KVI04021.1"/>
    <property type="molecule type" value="Genomic_DNA"/>
</dbReference>
<evidence type="ECO:0000313" key="6">
    <source>
        <dbReference type="Proteomes" id="UP000243975"/>
    </source>
</evidence>
<dbReference type="Gene3D" id="2.40.40.10">
    <property type="entry name" value="RlpA-like domain"/>
    <property type="match status" value="1"/>
</dbReference>
<dbReference type="Pfam" id="PF01357">
    <property type="entry name" value="Expansin_C"/>
    <property type="match status" value="1"/>
</dbReference>
<dbReference type="PANTHER" id="PTHR31692">
    <property type="entry name" value="EXPANSIN-B3"/>
    <property type="match status" value="1"/>
</dbReference>
<dbReference type="PROSITE" id="PS50842">
    <property type="entry name" value="EXPANSIN_EG45"/>
    <property type="match status" value="1"/>
</dbReference>
<dbReference type="AlphaFoldDB" id="A0A124SFQ9"/>
<dbReference type="PROSITE" id="PS50843">
    <property type="entry name" value="EXPANSIN_CBD"/>
    <property type="match status" value="1"/>
</dbReference>
<evidence type="ECO:0000259" key="4">
    <source>
        <dbReference type="PROSITE" id="PS50843"/>
    </source>
</evidence>
<dbReference type="CDD" id="cd22276">
    <property type="entry name" value="DPBB_EXLA_N"/>
    <property type="match status" value="1"/>
</dbReference>
<dbReference type="InterPro" id="IPR036749">
    <property type="entry name" value="Expansin_CBD_sf"/>
</dbReference>
<keyword evidence="2" id="KW-0732">Signal</keyword>
<dbReference type="InterPro" id="IPR007112">
    <property type="entry name" value="Expansin/allergen_DPBB_dom"/>
</dbReference>
<evidence type="ECO:0000256" key="1">
    <source>
        <dbReference type="RuleBase" id="RU003460"/>
    </source>
</evidence>
<comment type="caution">
    <text evidence="5">The sequence shown here is derived from an EMBL/GenBank/DDBJ whole genome shotgun (WGS) entry which is preliminary data.</text>
</comment>
<feature type="domain" description="Expansin-like EG45" evidence="3">
    <location>
        <begin position="46"/>
        <end position="137"/>
    </location>
</feature>
<dbReference type="GO" id="GO:0009653">
    <property type="term" value="P:anatomical structure morphogenesis"/>
    <property type="evidence" value="ECO:0007669"/>
    <property type="project" value="UniProtKB-ARBA"/>
</dbReference>
<dbReference type="SUPFAM" id="SSF49590">
    <property type="entry name" value="PHL pollen allergen"/>
    <property type="match status" value="1"/>
</dbReference>
<reference evidence="5 6" key="1">
    <citation type="journal article" date="2016" name="Sci. Rep.">
        <title>The genome sequence of the outbreeding globe artichoke constructed de novo incorporating a phase-aware low-pass sequencing strategy of F1 progeny.</title>
        <authorList>
            <person name="Scaglione D."/>
            <person name="Reyes-Chin-Wo S."/>
            <person name="Acquadro A."/>
            <person name="Froenicke L."/>
            <person name="Portis E."/>
            <person name="Beitel C."/>
            <person name="Tirone M."/>
            <person name="Mauro R."/>
            <person name="Lo Monaco A."/>
            <person name="Mauromicale G."/>
            <person name="Faccioli P."/>
            <person name="Cattivelli L."/>
            <person name="Rieseberg L."/>
            <person name="Michelmore R."/>
            <person name="Lanteri S."/>
        </authorList>
    </citation>
    <scope>NUCLEOTIDE SEQUENCE [LARGE SCALE GENOMIC DNA]</scope>
    <source>
        <strain evidence="5">2C</strain>
    </source>
</reference>
<dbReference type="InterPro" id="IPR007117">
    <property type="entry name" value="Expansin_CBD"/>
</dbReference>
<dbReference type="Pfam" id="PF03330">
    <property type="entry name" value="DPBB_1"/>
    <property type="match status" value="1"/>
</dbReference>
<feature type="chain" id="PRO_5007176218" evidence="2">
    <location>
        <begin position="26"/>
        <end position="218"/>
    </location>
</feature>
<dbReference type="SUPFAM" id="SSF50685">
    <property type="entry name" value="Barwin-like endoglucanases"/>
    <property type="match status" value="1"/>
</dbReference>
<dbReference type="STRING" id="59895.A0A124SFQ9"/>
<dbReference type="OMA" id="RIHETTM"/>
<comment type="similarity">
    <text evidence="1">Belongs to the expansin family.</text>
</comment>
<organism evidence="5 6">
    <name type="scientific">Cynara cardunculus var. scolymus</name>
    <name type="common">Globe artichoke</name>
    <name type="synonym">Cynara scolymus</name>
    <dbReference type="NCBI Taxonomy" id="59895"/>
    <lineage>
        <taxon>Eukaryota</taxon>
        <taxon>Viridiplantae</taxon>
        <taxon>Streptophyta</taxon>
        <taxon>Embryophyta</taxon>
        <taxon>Tracheophyta</taxon>
        <taxon>Spermatophyta</taxon>
        <taxon>Magnoliopsida</taxon>
        <taxon>eudicotyledons</taxon>
        <taxon>Gunneridae</taxon>
        <taxon>Pentapetalae</taxon>
        <taxon>asterids</taxon>
        <taxon>campanulids</taxon>
        <taxon>Asterales</taxon>
        <taxon>Asteraceae</taxon>
        <taxon>Carduoideae</taxon>
        <taxon>Cardueae</taxon>
        <taxon>Carduinae</taxon>
        <taxon>Cynara</taxon>
    </lineage>
</organism>
<dbReference type="Gramene" id="KVI04021">
    <property type="protein sequence ID" value="KVI04021"/>
    <property type="gene ID" value="Ccrd_017674"/>
</dbReference>
<dbReference type="InterPro" id="IPR007118">
    <property type="entry name" value="Expan_Lol_pI"/>
</dbReference>
<dbReference type="PRINTS" id="PR01225">
    <property type="entry name" value="EXPANSNFAMLY"/>
</dbReference>
<dbReference type="InterPro" id="IPR036908">
    <property type="entry name" value="RlpA-like_sf"/>
</dbReference>
<dbReference type="Proteomes" id="UP000243975">
    <property type="component" value="Unassembled WGS sequence"/>
</dbReference>
<protein>
    <submittedName>
        <fullName evidence="5">Barwin-like endoglucanase</fullName>
    </submittedName>
</protein>
<feature type="signal peptide" evidence="2">
    <location>
        <begin position="1"/>
        <end position="25"/>
    </location>
</feature>
<dbReference type="PANTHER" id="PTHR31692:SF4">
    <property type="entry name" value="EXPANSIN-LIKE A1-RELATED"/>
    <property type="match status" value="1"/>
</dbReference>